<sequence>MAGSGVAVRLHEFREDCRKADDLTPKSSRLGRDVRGLYPGQLGRVHVVHSKDCGFPRGRSRSLPESPDPPCGNHQRSFDVRTLRALSVLRQNPAVLDQRPPSDGLPGALPVSSVSQYFSTMGFE</sequence>
<dbReference type="EMBL" id="VOFY01000005">
    <property type="protein sequence ID" value="KAA8593137.1"/>
    <property type="molecule type" value="Genomic_DNA"/>
</dbReference>
<evidence type="ECO:0000256" key="1">
    <source>
        <dbReference type="SAM" id="MobiDB-lite"/>
    </source>
</evidence>
<comment type="caution">
    <text evidence="2">The sequence shown here is derived from an EMBL/GenBank/DDBJ whole genome shotgun (WGS) entry which is preliminary data.</text>
</comment>
<evidence type="ECO:0000313" key="3">
    <source>
        <dbReference type="Proteomes" id="UP000327493"/>
    </source>
</evidence>
<feature type="region of interest" description="Disordered" evidence="1">
    <location>
        <begin position="55"/>
        <end position="76"/>
    </location>
</feature>
<accession>A0A5J5DIG2</accession>
<gene>
    <name evidence="2" type="ORF">FQN60_018592</name>
</gene>
<organism evidence="2 3">
    <name type="scientific">Etheostoma spectabile</name>
    <name type="common">orangethroat darter</name>
    <dbReference type="NCBI Taxonomy" id="54343"/>
    <lineage>
        <taxon>Eukaryota</taxon>
        <taxon>Metazoa</taxon>
        <taxon>Chordata</taxon>
        <taxon>Craniata</taxon>
        <taxon>Vertebrata</taxon>
        <taxon>Euteleostomi</taxon>
        <taxon>Actinopterygii</taxon>
        <taxon>Neopterygii</taxon>
        <taxon>Teleostei</taxon>
        <taxon>Neoteleostei</taxon>
        <taxon>Acanthomorphata</taxon>
        <taxon>Eupercaria</taxon>
        <taxon>Perciformes</taxon>
        <taxon>Percoidei</taxon>
        <taxon>Percidae</taxon>
        <taxon>Etheostomatinae</taxon>
        <taxon>Etheostoma</taxon>
    </lineage>
</organism>
<proteinExistence type="predicted"/>
<evidence type="ECO:0000313" key="2">
    <source>
        <dbReference type="EMBL" id="KAA8593137.1"/>
    </source>
</evidence>
<reference evidence="2 3" key="1">
    <citation type="submission" date="2019-08" db="EMBL/GenBank/DDBJ databases">
        <title>A chromosome-level genome assembly, high-density linkage maps, and genome scans reveal the genomic architecture of hybrid incompatibilities underlying speciation via character displacement in darters (Percidae: Etheostominae).</title>
        <authorList>
            <person name="Moran R.L."/>
            <person name="Catchen J.M."/>
            <person name="Fuller R.C."/>
        </authorList>
    </citation>
    <scope>NUCLEOTIDE SEQUENCE [LARGE SCALE GENOMIC DNA]</scope>
    <source>
        <strain evidence="2">EspeVRDwgs_2016</strain>
        <tissue evidence="2">Muscle</tissue>
    </source>
</reference>
<dbReference type="Proteomes" id="UP000327493">
    <property type="component" value="Chromosome 5"/>
</dbReference>
<dbReference type="AlphaFoldDB" id="A0A5J5DIG2"/>
<protein>
    <submittedName>
        <fullName evidence="2">Uncharacterized protein</fullName>
    </submittedName>
</protein>
<name>A0A5J5DIG2_9PERO</name>
<keyword evidence="3" id="KW-1185">Reference proteome</keyword>